<dbReference type="CDD" id="cd03388">
    <property type="entry name" value="PAP2_SPPase1"/>
    <property type="match status" value="1"/>
</dbReference>
<evidence type="ECO:0000259" key="9">
    <source>
        <dbReference type="SMART" id="SM00014"/>
    </source>
</evidence>
<evidence type="ECO:0000256" key="6">
    <source>
        <dbReference type="ARBA" id="ARBA00023136"/>
    </source>
</evidence>
<dbReference type="PANTHER" id="PTHR14969:SF28">
    <property type="entry name" value="DIHYDROSPHINGOSINE 1-PHOSPHATE PHOSPHATASE LCB3-RELATED"/>
    <property type="match status" value="1"/>
</dbReference>
<evidence type="ECO:0000256" key="7">
    <source>
        <dbReference type="ARBA" id="ARBA00038324"/>
    </source>
</evidence>
<keyword evidence="11" id="KW-1185">Reference proteome</keyword>
<dbReference type="FunCoup" id="A0A1Y1XSV1">
    <property type="interactions" value="499"/>
</dbReference>
<dbReference type="SUPFAM" id="SSF48317">
    <property type="entry name" value="Acid phosphatase/Vanadium-dependent haloperoxidase"/>
    <property type="match status" value="1"/>
</dbReference>
<evidence type="ECO:0000256" key="8">
    <source>
        <dbReference type="SAM" id="Phobius"/>
    </source>
</evidence>
<keyword evidence="5 8" id="KW-1133">Transmembrane helix</keyword>
<comment type="subcellular location">
    <subcellularLocation>
        <location evidence="1">Endoplasmic reticulum membrane</location>
        <topology evidence="1">Multi-pass membrane protein</topology>
    </subcellularLocation>
</comment>
<feature type="transmembrane region" description="Helical" evidence="8">
    <location>
        <begin position="68"/>
        <end position="97"/>
    </location>
</feature>
<feature type="transmembrane region" description="Helical" evidence="8">
    <location>
        <begin position="297"/>
        <end position="320"/>
    </location>
</feature>
<evidence type="ECO:0000256" key="1">
    <source>
        <dbReference type="ARBA" id="ARBA00004477"/>
    </source>
</evidence>
<dbReference type="EMBL" id="MCFE01000494">
    <property type="protein sequence ID" value="ORX88832.1"/>
    <property type="molecule type" value="Genomic_DNA"/>
</dbReference>
<evidence type="ECO:0000313" key="10">
    <source>
        <dbReference type="EMBL" id="ORX88832.1"/>
    </source>
</evidence>
<accession>A0A1Y1XSV1</accession>
<dbReference type="Gene3D" id="1.20.144.10">
    <property type="entry name" value="Phosphatidic acid phosphatase type 2/haloperoxidase"/>
    <property type="match status" value="1"/>
</dbReference>
<protein>
    <submittedName>
        <fullName evidence="10">PAP2-domain-containing protein</fullName>
    </submittedName>
</protein>
<keyword evidence="3" id="KW-0378">Hydrolase</keyword>
<dbReference type="Pfam" id="PF01569">
    <property type="entry name" value="PAP2"/>
    <property type="match status" value="1"/>
</dbReference>
<comment type="caution">
    <text evidence="10">The sequence shown here is derived from an EMBL/GenBank/DDBJ whole genome shotgun (WGS) entry which is preliminary data.</text>
</comment>
<dbReference type="GO" id="GO:0005789">
    <property type="term" value="C:endoplasmic reticulum membrane"/>
    <property type="evidence" value="ECO:0007669"/>
    <property type="project" value="UniProtKB-SubCell"/>
</dbReference>
<evidence type="ECO:0000256" key="3">
    <source>
        <dbReference type="ARBA" id="ARBA00022801"/>
    </source>
</evidence>
<feature type="transmembrane region" description="Helical" evidence="8">
    <location>
        <begin position="201"/>
        <end position="220"/>
    </location>
</feature>
<keyword evidence="2 8" id="KW-0812">Transmembrane</keyword>
<feature type="transmembrane region" description="Helical" evidence="8">
    <location>
        <begin position="226"/>
        <end position="246"/>
    </location>
</feature>
<dbReference type="SMART" id="SM00014">
    <property type="entry name" value="acidPPc"/>
    <property type="match status" value="1"/>
</dbReference>
<dbReference type="InParanoid" id="A0A1Y1XSV1"/>
<keyword evidence="4" id="KW-0256">Endoplasmic reticulum</keyword>
<sequence length="452" mass="51028">MVSKKDKFDIGEADFDVSRIVFPEHLYENLLSPRRSRVRKRFLEFVHSESLLLARIQTFLRHPFLDQYFISSAVLGNHVTFLLILPHLFMFGIPVLAREMVNLLLYGVVVTCIAKDYLCLPRPPSPPVHRLSINKSHHLEYGFPSTHTSCCVGVGLSCLSYIYKSEALGTHTKLFLGLASFFYMFSVSFGRIYCGMHSITDVLGGAFFGILLWAIFHVGQPVVEATILYPSVFALIGLISALVLIIHVQPDPLNACPCFEDSVASLGAIIGAYLGSWQGTNGSSFWTEPIQATLQYSFARVGLTRSVMRVLVSFVMIIVWRLMSKRLCHLTLPRVYKLLGLPAKRLHKPSKKYQTLNHTPISMIPSVINLDTGTDPKLKVKRGALGLNQEQAPRTREDHVCQFERELVDFRNEVYSILPRYDLETLTKLVVYTGIGWWATLGSPMLCYYFGI</sequence>
<dbReference type="GO" id="GO:0042392">
    <property type="term" value="F:sphingosine-1-phosphate phosphatase activity"/>
    <property type="evidence" value="ECO:0007669"/>
    <property type="project" value="TreeGrafter"/>
</dbReference>
<name>A0A1Y1XSV1_9FUNG</name>
<proteinExistence type="inferred from homology"/>
<evidence type="ECO:0000256" key="5">
    <source>
        <dbReference type="ARBA" id="ARBA00022989"/>
    </source>
</evidence>
<feature type="domain" description="Phosphatidic acid phosphatase type 2/haloperoxidase" evidence="9">
    <location>
        <begin position="97"/>
        <end position="217"/>
    </location>
</feature>
<feature type="transmembrane region" description="Helical" evidence="8">
    <location>
        <begin position="429"/>
        <end position="451"/>
    </location>
</feature>
<organism evidence="10 11">
    <name type="scientific">Basidiobolus meristosporus CBS 931.73</name>
    <dbReference type="NCBI Taxonomy" id="1314790"/>
    <lineage>
        <taxon>Eukaryota</taxon>
        <taxon>Fungi</taxon>
        <taxon>Fungi incertae sedis</taxon>
        <taxon>Zoopagomycota</taxon>
        <taxon>Entomophthoromycotina</taxon>
        <taxon>Basidiobolomycetes</taxon>
        <taxon>Basidiobolales</taxon>
        <taxon>Basidiobolaceae</taxon>
        <taxon>Basidiobolus</taxon>
    </lineage>
</organism>
<dbReference type="InterPro" id="IPR000326">
    <property type="entry name" value="PAP2/HPO"/>
</dbReference>
<feature type="transmembrane region" description="Helical" evidence="8">
    <location>
        <begin position="141"/>
        <end position="162"/>
    </location>
</feature>
<evidence type="ECO:0000256" key="2">
    <source>
        <dbReference type="ARBA" id="ARBA00022692"/>
    </source>
</evidence>
<comment type="similarity">
    <text evidence="7">Belongs to the type 2 lipid phosphate phosphatase family.</text>
</comment>
<dbReference type="OrthoDB" id="301434at2759"/>
<reference evidence="10 11" key="1">
    <citation type="submission" date="2016-07" db="EMBL/GenBank/DDBJ databases">
        <title>Pervasive Adenine N6-methylation of Active Genes in Fungi.</title>
        <authorList>
            <consortium name="DOE Joint Genome Institute"/>
            <person name="Mondo S.J."/>
            <person name="Dannebaum R.O."/>
            <person name="Kuo R.C."/>
            <person name="Labutti K."/>
            <person name="Haridas S."/>
            <person name="Kuo A."/>
            <person name="Salamov A."/>
            <person name="Ahrendt S.R."/>
            <person name="Lipzen A."/>
            <person name="Sullivan W."/>
            <person name="Andreopoulos W.B."/>
            <person name="Clum A."/>
            <person name="Lindquist E."/>
            <person name="Daum C."/>
            <person name="Ramamoorthy G.K."/>
            <person name="Gryganskyi A."/>
            <person name="Culley D."/>
            <person name="Magnuson J.K."/>
            <person name="James T.Y."/>
            <person name="O'Malley M.A."/>
            <person name="Stajich J.E."/>
            <person name="Spatafora J.W."/>
            <person name="Visel A."/>
            <person name="Grigoriev I.V."/>
        </authorList>
    </citation>
    <scope>NUCLEOTIDE SEQUENCE [LARGE SCALE GENOMIC DNA]</scope>
    <source>
        <strain evidence="10 11">CBS 931.73</strain>
    </source>
</reference>
<dbReference type="AlphaFoldDB" id="A0A1Y1XSV1"/>
<dbReference type="STRING" id="1314790.A0A1Y1XSV1"/>
<feature type="transmembrane region" description="Helical" evidence="8">
    <location>
        <begin position="174"/>
        <end position="194"/>
    </location>
</feature>
<dbReference type="InterPro" id="IPR036938">
    <property type="entry name" value="PAP2/HPO_sf"/>
</dbReference>
<gene>
    <name evidence="10" type="ORF">K493DRAFT_267860</name>
</gene>
<keyword evidence="6 8" id="KW-0472">Membrane</keyword>
<evidence type="ECO:0000313" key="11">
    <source>
        <dbReference type="Proteomes" id="UP000193498"/>
    </source>
</evidence>
<dbReference type="Proteomes" id="UP000193498">
    <property type="component" value="Unassembled WGS sequence"/>
</dbReference>
<dbReference type="PANTHER" id="PTHR14969">
    <property type="entry name" value="SPHINGOSINE-1-PHOSPHATE PHOSPHOHYDROLASE"/>
    <property type="match status" value="1"/>
</dbReference>
<feature type="transmembrane region" description="Helical" evidence="8">
    <location>
        <begin position="258"/>
        <end position="277"/>
    </location>
</feature>
<evidence type="ECO:0000256" key="4">
    <source>
        <dbReference type="ARBA" id="ARBA00022824"/>
    </source>
</evidence>